<evidence type="ECO:0000256" key="3">
    <source>
        <dbReference type="ARBA" id="ARBA00022519"/>
    </source>
</evidence>
<evidence type="ECO:0000313" key="10">
    <source>
        <dbReference type="Proteomes" id="UP000239406"/>
    </source>
</evidence>
<feature type="transmembrane region" description="Helical" evidence="7">
    <location>
        <begin position="276"/>
        <end position="295"/>
    </location>
</feature>
<accession>A0A2S5T435</accession>
<keyword evidence="4 7" id="KW-0812">Transmembrane</keyword>
<feature type="transmembrane region" description="Helical" evidence="7">
    <location>
        <begin position="395"/>
        <end position="419"/>
    </location>
</feature>
<feature type="transmembrane region" description="Helical" evidence="7">
    <location>
        <begin position="139"/>
        <end position="161"/>
    </location>
</feature>
<feature type="transmembrane region" description="Helical" evidence="7">
    <location>
        <begin position="212"/>
        <end position="234"/>
    </location>
</feature>
<evidence type="ECO:0000256" key="1">
    <source>
        <dbReference type="ARBA" id="ARBA00004429"/>
    </source>
</evidence>
<feature type="transmembrane region" description="Helical" evidence="7">
    <location>
        <begin position="167"/>
        <end position="191"/>
    </location>
</feature>
<evidence type="ECO:0000256" key="5">
    <source>
        <dbReference type="ARBA" id="ARBA00022989"/>
    </source>
</evidence>
<feature type="domain" description="TRAP C4-dicarboxylate transport system permease DctM subunit" evidence="8">
    <location>
        <begin position="7"/>
        <end position="416"/>
    </location>
</feature>
<dbReference type="GO" id="GO:0022857">
    <property type="term" value="F:transmembrane transporter activity"/>
    <property type="evidence" value="ECO:0007669"/>
    <property type="project" value="UniProtKB-UniRule"/>
</dbReference>
<evidence type="ECO:0000256" key="4">
    <source>
        <dbReference type="ARBA" id="ARBA00022692"/>
    </source>
</evidence>
<proteinExistence type="inferred from homology"/>
<sequence>MVLAMFLGSLLVPIALGMPIAYALLISGATLMWHQDMFDAQIVAQNLINGADSFPLMAVPFFLLAGEIMNVGGLSRRIVDVAMALVGHIRGGMGYVIIVAGCMLSALSGSAVADAAALSALMLPMMMRAGYDKASTGGLIAATSIIGPIIPPSIGFIIFGVTGGVSITRLFLAGIVPGLVIGIALAAAWYWQTRGTALSPMPRQPWASVVKAVISGFWALLLPVIIVVGLRFGVFTPTEAAVVAAVYALLVSVLVYREMDMKALVHAMLATARMSATVMFLIAAAMVAAWMITVAELPDIVVELLAPLIGSPRLLMLAIVTLLLVVGMAMDMIPMILILTPVLLPVVKQAGIDPVYFGVVFIVACSIGLITPPVGSVLNVVRSVSRLDMEEIVKGVWPFLIVEVAVLYLLVFFPGLVTVPARWFAG</sequence>
<keyword evidence="7" id="KW-0813">Transport</keyword>
<evidence type="ECO:0000256" key="6">
    <source>
        <dbReference type="ARBA" id="ARBA00023136"/>
    </source>
</evidence>
<evidence type="ECO:0000256" key="7">
    <source>
        <dbReference type="RuleBase" id="RU369079"/>
    </source>
</evidence>
<evidence type="ECO:0000256" key="2">
    <source>
        <dbReference type="ARBA" id="ARBA00022475"/>
    </source>
</evidence>
<protein>
    <recommendedName>
        <fullName evidence="7">TRAP transporter large permease protein</fullName>
    </recommendedName>
</protein>
<comment type="function">
    <text evidence="7">Part of the tripartite ATP-independent periplasmic (TRAP) transport system.</text>
</comment>
<dbReference type="AlphaFoldDB" id="A0A2S5T435"/>
<keyword evidence="3 7" id="KW-0997">Cell inner membrane</keyword>
<dbReference type="GO" id="GO:0005886">
    <property type="term" value="C:plasma membrane"/>
    <property type="evidence" value="ECO:0007669"/>
    <property type="project" value="UniProtKB-SubCell"/>
</dbReference>
<comment type="subunit">
    <text evidence="7">The complex comprises the extracytoplasmic solute receptor protein and the two transmembrane proteins.</text>
</comment>
<keyword evidence="6 7" id="KW-0472">Membrane</keyword>
<feature type="transmembrane region" description="Helical" evidence="7">
    <location>
        <begin position="355"/>
        <end position="375"/>
    </location>
</feature>
<keyword evidence="2" id="KW-1003">Cell membrane</keyword>
<dbReference type="PIRSF" id="PIRSF006066">
    <property type="entry name" value="HI0050"/>
    <property type="match status" value="1"/>
</dbReference>
<dbReference type="PANTHER" id="PTHR33362">
    <property type="entry name" value="SIALIC ACID TRAP TRANSPORTER PERMEASE PROTEIN SIAT-RELATED"/>
    <property type="match status" value="1"/>
</dbReference>
<comment type="caution">
    <text evidence="9">The sequence shown here is derived from an EMBL/GenBank/DDBJ whole genome shotgun (WGS) entry which is preliminary data.</text>
</comment>
<dbReference type="InterPro" id="IPR004681">
    <property type="entry name" value="TRAP_DctM"/>
</dbReference>
<name>A0A2S5T435_9BURK</name>
<dbReference type="Pfam" id="PF06808">
    <property type="entry name" value="DctM"/>
    <property type="match status" value="1"/>
</dbReference>
<feature type="transmembrane region" description="Helical" evidence="7">
    <location>
        <begin position="6"/>
        <end position="33"/>
    </location>
</feature>
<keyword evidence="10" id="KW-1185">Reference proteome</keyword>
<evidence type="ECO:0000313" key="9">
    <source>
        <dbReference type="EMBL" id="PPE69743.1"/>
    </source>
</evidence>
<organism evidence="9 10">
    <name type="scientific">Caldimonas thermodepolymerans</name>
    <dbReference type="NCBI Taxonomy" id="215580"/>
    <lineage>
        <taxon>Bacteria</taxon>
        <taxon>Pseudomonadati</taxon>
        <taxon>Pseudomonadota</taxon>
        <taxon>Betaproteobacteria</taxon>
        <taxon>Burkholderiales</taxon>
        <taxon>Sphaerotilaceae</taxon>
        <taxon>Caldimonas</taxon>
    </lineage>
</organism>
<feature type="transmembrane region" description="Helical" evidence="7">
    <location>
        <begin position="54"/>
        <end position="73"/>
    </location>
</feature>
<feature type="transmembrane region" description="Helical" evidence="7">
    <location>
        <begin position="93"/>
        <end position="118"/>
    </location>
</feature>
<keyword evidence="5 7" id="KW-1133">Transmembrane helix</keyword>
<dbReference type="PANTHER" id="PTHR33362:SF4">
    <property type="entry name" value="2,3-DIKETO-L-GULONATE TRAP TRANSPORTER LARGE PERMEASE PROTEIN YIAN"/>
    <property type="match status" value="1"/>
</dbReference>
<gene>
    <name evidence="9" type="ORF">C1702_10950</name>
</gene>
<dbReference type="Proteomes" id="UP000239406">
    <property type="component" value="Unassembled WGS sequence"/>
</dbReference>
<dbReference type="InterPro" id="IPR010656">
    <property type="entry name" value="DctM"/>
</dbReference>
<evidence type="ECO:0000259" key="8">
    <source>
        <dbReference type="Pfam" id="PF06808"/>
    </source>
</evidence>
<dbReference type="NCBIfam" id="TIGR00786">
    <property type="entry name" value="dctM"/>
    <property type="match status" value="1"/>
</dbReference>
<comment type="subcellular location">
    <subcellularLocation>
        <location evidence="1 7">Cell inner membrane</location>
        <topology evidence="1 7">Multi-pass membrane protein</topology>
    </subcellularLocation>
</comment>
<dbReference type="EMBL" id="PSNY01000010">
    <property type="protein sequence ID" value="PPE69743.1"/>
    <property type="molecule type" value="Genomic_DNA"/>
</dbReference>
<feature type="transmembrane region" description="Helical" evidence="7">
    <location>
        <begin position="315"/>
        <end position="343"/>
    </location>
</feature>
<reference evidence="9 10" key="1">
    <citation type="submission" date="2018-02" db="EMBL/GenBank/DDBJ databases">
        <title>Reclassifiation of [Polyangium] brachysporum DSM 7029 as Guopingzhaonella breviflexa gen. nov., sp. nov., a member of the family Comamonadaceae.</title>
        <authorList>
            <person name="Tang B."/>
        </authorList>
    </citation>
    <scope>NUCLEOTIDE SEQUENCE [LARGE SCALE GENOMIC DNA]</scope>
    <source>
        <strain evidence="9 10">DSM 15344</strain>
    </source>
</reference>
<comment type="similarity">
    <text evidence="7">Belongs to the TRAP transporter large permease family.</text>
</comment>
<feature type="transmembrane region" description="Helical" evidence="7">
    <location>
        <begin position="240"/>
        <end position="256"/>
    </location>
</feature>
<dbReference type="RefSeq" id="WP_104357777.1">
    <property type="nucleotide sequence ID" value="NZ_CP064338.1"/>
</dbReference>